<evidence type="ECO:0000313" key="1">
    <source>
        <dbReference type="EMBL" id="VDO77776.1"/>
    </source>
</evidence>
<dbReference type="EMBL" id="UZAH01026250">
    <property type="protein sequence ID" value="VDO77776.1"/>
    <property type="molecule type" value="Genomic_DNA"/>
</dbReference>
<dbReference type="WBParaSite" id="HPBE_0000878001-mRNA-1">
    <property type="protein sequence ID" value="HPBE_0000878001-mRNA-1"/>
    <property type="gene ID" value="HPBE_0000878001"/>
</dbReference>
<reference evidence="1 2" key="1">
    <citation type="submission" date="2018-11" db="EMBL/GenBank/DDBJ databases">
        <authorList>
            <consortium name="Pathogen Informatics"/>
        </authorList>
    </citation>
    <scope>NUCLEOTIDE SEQUENCE [LARGE SCALE GENOMIC DNA]</scope>
</reference>
<name>A0A183FMX1_HELPZ</name>
<keyword evidence="2" id="KW-1185">Reference proteome</keyword>
<proteinExistence type="predicted"/>
<reference evidence="3" key="2">
    <citation type="submission" date="2019-09" db="UniProtKB">
        <authorList>
            <consortium name="WormBaseParasite"/>
        </authorList>
    </citation>
    <scope>IDENTIFICATION</scope>
</reference>
<evidence type="ECO:0000313" key="2">
    <source>
        <dbReference type="Proteomes" id="UP000050761"/>
    </source>
</evidence>
<dbReference type="AlphaFoldDB" id="A0A183FMX1"/>
<sequence length="167" mass="18604">MDYLLLLCWIDSFPVYGSDMFMHSSNTAALKGLISLDLESALISAAIEPGDASQEDQARRHRTNRDEKATPLYAAYDSGEELFLETCDSRGVGSVGVLVYTPLAMNIDSYESLTTRIGRLQLKRCGAVPASTVYVTYAPTSDYDDKDVEAFTWSFRSCIRKITPYTR</sequence>
<protein>
    <submittedName>
        <fullName evidence="3">Transthyretin-like family protein</fullName>
    </submittedName>
</protein>
<evidence type="ECO:0000313" key="3">
    <source>
        <dbReference type="WBParaSite" id="HPBE_0000878001-mRNA-1"/>
    </source>
</evidence>
<accession>A0A3P7XSZ4</accession>
<dbReference type="Proteomes" id="UP000050761">
    <property type="component" value="Unassembled WGS sequence"/>
</dbReference>
<organism evidence="2 3">
    <name type="scientific">Heligmosomoides polygyrus</name>
    <name type="common">Parasitic roundworm</name>
    <dbReference type="NCBI Taxonomy" id="6339"/>
    <lineage>
        <taxon>Eukaryota</taxon>
        <taxon>Metazoa</taxon>
        <taxon>Ecdysozoa</taxon>
        <taxon>Nematoda</taxon>
        <taxon>Chromadorea</taxon>
        <taxon>Rhabditida</taxon>
        <taxon>Rhabditina</taxon>
        <taxon>Rhabditomorpha</taxon>
        <taxon>Strongyloidea</taxon>
        <taxon>Heligmosomidae</taxon>
        <taxon>Heligmosomoides</taxon>
    </lineage>
</organism>
<accession>A0A183FMX1</accession>
<gene>
    <name evidence="1" type="ORF">HPBE_LOCUS8781</name>
</gene>